<evidence type="ECO:0000259" key="3">
    <source>
        <dbReference type="Pfam" id="PF14018"/>
    </source>
</evidence>
<dbReference type="Pfam" id="PF14018">
    <property type="entry name" value="DUF4234"/>
    <property type="match status" value="1"/>
</dbReference>
<accession>A0A8J3WL37</accession>
<reference evidence="4 5" key="1">
    <citation type="submission" date="2021-01" db="EMBL/GenBank/DDBJ databases">
        <title>Whole genome shotgun sequence of Planobispora siamensis NBRC 107568.</title>
        <authorList>
            <person name="Komaki H."/>
            <person name="Tamura T."/>
        </authorList>
    </citation>
    <scope>NUCLEOTIDE SEQUENCE [LARGE SCALE GENOMIC DNA]</scope>
    <source>
        <strain evidence="4 5">NBRC 107568</strain>
    </source>
</reference>
<proteinExistence type="predicted"/>
<sequence length="175" mass="19018">MNDQSRHRAGSRATATDAAPPPAVPAEATAPAIERPAARPVSTGLQMKRRNPFAAWLGLPLITLGFYAFVWYYLIHSELADFDRRRVISPSSALMAYVFGWVTLGVWTMVSFYTAGKKIANAQRAAGLAPTCSGGLGLLLFFVFGLGVLYYQSELNKVVRANETTPPGHEVPLYA</sequence>
<evidence type="ECO:0000313" key="5">
    <source>
        <dbReference type="Proteomes" id="UP000619788"/>
    </source>
</evidence>
<keyword evidence="2" id="KW-1133">Transmembrane helix</keyword>
<feature type="transmembrane region" description="Helical" evidence="2">
    <location>
        <begin position="53"/>
        <end position="74"/>
    </location>
</feature>
<dbReference type="RefSeq" id="WP_204065566.1">
    <property type="nucleotide sequence ID" value="NZ_BOOJ01000032.1"/>
</dbReference>
<feature type="transmembrane region" description="Helical" evidence="2">
    <location>
        <begin position="94"/>
        <end position="115"/>
    </location>
</feature>
<organism evidence="4 5">
    <name type="scientific">Planobispora siamensis</name>
    <dbReference type="NCBI Taxonomy" id="936338"/>
    <lineage>
        <taxon>Bacteria</taxon>
        <taxon>Bacillati</taxon>
        <taxon>Actinomycetota</taxon>
        <taxon>Actinomycetes</taxon>
        <taxon>Streptosporangiales</taxon>
        <taxon>Streptosporangiaceae</taxon>
        <taxon>Planobispora</taxon>
    </lineage>
</organism>
<evidence type="ECO:0000256" key="1">
    <source>
        <dbReference type="SAM" id="MobiDB-lite"/>
    </source>
</evidence>
<keyword evidence="5" id="KW-1185">Reference proteome</keyword>
<feature type="region of interest" description="Disordered" evidence="1">
    <location>
        <begin position="1"/>
        <end position="31"/>
    </location>
</feature>
<gene>
    <name evidence="4" type="ORF">Psi01_40380</name>
</gene>
<feature type="transmembrane region" description="Helical" evidence="2">
    <location>
        <begin position="127"/>
        <end position="151"/>
    </location>
</feature>
<dbReference type="InterPro" id="IPR025328">
    <property type="entry name" value="DUF4234"/>
</dbReference>
<evidence type="ECO:0000256" key="2">
    <source>
        <dbReference type="SAM" id="Phobius"/>
    </source>
</evidence>
<feature type="domain" description="DUF4234" evidence="3">
    <location>
        <begin position="52"/>
        <end position="120"/>
    </location>
</feature>
<keyword evidence="2" id="KW-0472">Membrane</keyword>
<dbReference type="Proteomes" id="UP000619788">
    <property type="component" value="Unassembled WGS sequence"/>
</dbReference>
<evidence type="ECO:0000313" key="4">
    <source>
        <dbReference type="EMBL" id="GIH93408.1"/>
    </source>
</evidence>
<protein>
    <recommendedName>
        <fullName evidence="3">DUF4234 domain-containing protein</fullName>
    </recommendedName>
</protein>
<dbReference type="EMBL" id="BOOJ01000032">
    <property type="protein sequence ID" value="GIH93408.1"/>
    <property type="molecule type" value="Genomic_DNA"/>
</dbReference>
<name>A0A8J3WL37_9ACTN</name>
<dbReference type="AlphaFoldDB" id="A0A8J3WL37"/>
<keyword evidence="2" id="KW-0812">Transmembrane</keyword>
<comment type="caution">
    <text evidence="4">The sequence shown here is derived from an EMBL/GenBank/DDBJ whole genome shotgun (WGS) entry which is preliminary data.</text>
</comment>